<dbReference type="SUPFAM" id="SSF102712">
    <property type="entry name" value="JAB1/MPN domain"/>
    <property type="match status" value="1"/>
</dbReference>
<keyword evidence="3" id="KW-0378">Hydrolase</keyword>
<keyword evidence="5" id="KW-0482">Metalloprotease</keyword>
<comment type="caution">
    <text evidence="7">The sequence shown here is derived from an EMBL/GenBank/DDBJ whole genome shotgun (WGS) entry which is preliminary data.</text>
</comment>
<keyword evidence="2" id="KW-0479">Metal-binding</keyword>
<reference evidence="8" key="1">
    <citation type="journal article" date="2019" name="Int. J. Syst. Evol. Microbiol.">
        <title>The Global Catalogue of Microorganisms (GCM) 10K type strain sequencing project: providing services to taxonomists for standard genome sequencing and annotation.</title>
        <authorList>
            <consortium name="The Broad Institute Genomics Platform"/>
            <consortium name="The Broad Institute Genome Sequencing Center for Infectious Disease"/>
            <person name="Wu L."/>
            <person name="Ma J."/>
        </authorList>
    </citation>
    <scope>NUCLEOTIDE SEQUENCE [LARGE SCALE GENOMIC DNA]</scope>
    <source>
        <strain evidence="8">CECT 8472</strain>
    </source>
</reference>
<evidence type="ECO:0000256" key="2">
    <source>
        <dbReference type="ARBA" id="ARBA00022723"/>
    </source>
</evidence>
<evidence type="ECO:0000256" key="1">
    <source>
        <dbReference type="ARBA" id="ARBA00022670"/>
    </source>
</evidence>
<gene>
    <name evidence="7" type="ORF">ACFOW6_11395</name>
</gene>
<evidence type="ECO:0000256" key="5">
    <source>
        <dbReference type="ARBA" id="ARBA00023049"/>
    </source>
</evidence>
<dbReference type="Proteomes" id="UP001595799">
    <property type="component" value="Unassembled WGS sequence"/>
</dbReference>
<keyword evidence="4" id="KW-0862">Zinc</keyword>
<protein>
    <submittedName>
        <fullName evidence="7">Mov34/MPN/PAD-1 family protein</fullName>
    </submittedName>
</protein>
<evidence type="ECO:0000313" key="7">
    <source>
        <dbReference type="EMBL" id="MFC4352143.1"/>
    </source>
</evidence>
<evidence type="ECO:0000259" key="6">
    <source>
        <dbReference type="Pfam" id="PF14464"/>
    </source>
</evidence>
<feature type="domain" description="JAB" evidence="6">
    <location>
        <begin position="61"/>
        <end position="170"/>
    </location>
</feature>
<organism evidence="7 8">
    <name type="scientific">Fodinicurvata halophila</name>
    <dbReference type="NCBI Taxonomy" id="1419723"/>
    <lineage>
        <taxon>Bacteria</taxon>
        <taxon>Pseudomonadati</taxon>
        <taxon>Pseudomonadota</taxon>
        <taxon>Alphaproteobacteria</taxon>
        <taxon>Rhodospirillales</taxon>
        <taxon>Rhodovibrionaceae</taxon>
        <taxon>Fodinicurvata</taxon>
    </lineage>
</organism>
<evidence type="ECO:0000313" key="8">
    <source>
        <dbReference type="Proteomes" id="UP001595799"/>
    </source>
</evidence>
<evidence type="ECO:0000256" key="3">
    <source>
        <dbReference type="ARBA" id="ARBA00022801"/>
    </source>
</evidence>
<evidence type="ECO:0000256" key="4">
    <source>
        <dbReference type="ARBA" id="ARBA00022833"/>
    </source>
</evidence>
<dbReference type="Gene3D" id="3.40.140.10">
    <property type="entry name" value="Cytidine Deaminase, domain 2"/>
    <property type="match status" value="1"/>
</dbReference>
<keyword evidence="1" id="KW-0645">Protease</keyword>
<dbReference type="EMBL" id="JBHSCW010000006">
    <property type="protein sequence ID" value="MFC4352143.1"/>
    <property type="molecule type" value="Genomic_DNA"/>
</dbReference>
<name>A0ABV8UMT7_9PROT</name>
<proteinExistence type="predicted"/>
<sequence>MECRCRQSRRRRYDGRANLGSFGTMPRMCSAGICGVISYRIGDTGRELVITEAVLDHVGRHRQYKPSPSEAGGQLFARFEGLKISVERATGPRPSDRRSLFVFSPNRLAERSEIVHLFKVGLHYVGDWHTHPEPHPQPSATDISSFQDMFQQSRHRLASFVMIIVGKSEPPDGLFVALCNNEGVKRLRTWT</sequence>
<dbReference type="Pfam" id="PF14464">
    <property type="entry name" value="Prok-JAB"/>
    <property type="match status" value="1"/>
</dbReference>
<accession>A0ABV8UMT7</accession>
<dbReference type="InterPro" id="IPR028090">
    <property type="entry name" value="JAB_dom_prok"/>
</dbReference>
<keyword evidence="8" id="KW-1185">Reference proteome</keyword>
<dbReference type="RefSeq" id="WP_382422493.1">
    <property type="nucleotide sequence ID" value="NZ_JBHSCW010000006.1"/>
</dbReference>